<dbReference type="Proteomes" id="UP000319783">
    <property type="component" value="Unassembled WGS sequence"/>
</dbReference>
<dbReference type="EMBL" id="SULG01000004">
    <property type="protein sequence ID" value="TLD43333.1"/>
    <property type="molecule type" value="Genomic_DNA"/>
</dbReference>
<organism evidence="1 2">
    <name type="scientific">Candidatus Jettenia ecosi</name>
    <dbReference type="NCBI Taxonomy" id="2494326"/>
    <lineage>
        <taxon>Bacteria</taxon>
        <taxon>Pseudomonadati</taxon>
        <taxon>Planctomycetota</taxon>
        <taxon>Candidatus Brocadiia</taxon>
        <taxon>Candidatus Brocadiales</taxon>
        <taxon>Candidatus Brocadiaceae</taxon>
        <taxon>Candidatus Jettenia</taxon>
    </lineage>
</organism>
<gene>
    <name evidence="1" type="ORF">JETT_0338</name>
</gene>
<reference evidence="1 2" key="1">
    <citation type="submission" date="2019-04" db="EMBL/GenBank/DDBJ databases">
        <title>Genome of a novel bacterium Candidatus Jettenia ecosi reconstructed from metagenome of an anammox bioreactor.</title>
        <authorList>
            <person name="Mardanov A.V."/>
            <person name="Beletsky A.V."/>
            <person name="Ravin N.V."/>
            <person name="Botchkova E.A."/>
            <person name="Litti Y.V."/>
            <person name="Nozhevnikova A.N."/>
        </authorList>
    </citation>
    <scope>NUCLEOTIDE SEQUENCE [LARGE SCALE GENOMIC DNA]</scope>
    <source>
        <strain evidence="1">J2</strain>
    </source>
</reference>
<accession>A0A533QEZ4</accession>
<protein>
    <submittedName>
        <fullName evidence="1">Uncharacterized protein</fullName>
    </submittedName>
</protein>
<evidence type="ECO:0000313" key="1">
    <source>
        <dbReference type="EMBL" id="TLD43333.1"/>
    </source>
</evidence>
<name>A0A533QEZ4_9BACT</name>
<sequence length="55" mass="6056">MVVKITVVIIQYPPVTACNEAIKGFGKGCKGKKTFLCRLLIQMNSNAVFLPIIVF</sequence>
<dbReference type="AlphaFoldDB" id="A0A533QEZ4"/>
<comment type="caution">
    <text evidence="1">The sequence shown here is derived from an EMBL/GenBank/DDBJ whole genome shotgun (WGS) entry which is preliminary data.</text>
</comment>
<proteinExistence type="predicted"/>
<evidence type="ECO:0000313" key="2">
    <source>
        <dbReference type="Proteomes" id="UP000319783"/>
    </source>
</evidence>